<dbReference type="SUPFAM" id="SSF55315">
    <property type="entry name" value="L30e-like"/>
    <property type="match status" value="1"/>
</dbReference>
<dbReference type="Pfam" id="PF04296">
    <property type="entry name" value="YlxR"/>
    <property type="match status" value="1"/>
</dbReference>
<organism evidence="3 4">
    <name type="scientific">Trichloromonas acetexigens</name>
    <dbReference type="NCBI Taxonomy" id="38815"/>
    <lineage>
        <taxon>Bacteria</taxon>
        <taxon>Pseudomonadati</taxon>
        <taxon>Thermodesulfobacteriota</taxon>
        <taxon>Desulfuromonadia</taxon>
        <taxon>Desulfuromonadales</taxon>
        <taxon>Trichloromonadaceae</taxon>
        <taxon>Trichloromonas</taxon>
    </lineage>
</organism>
<dbReference type="Pfam" id="PF01248">
    <property type="entry name" value="Ribosomal_L7Ae"/>
    <property type="match status" value="1"/>
</dbReference>
<reference evidence="3 4" key="1">
    <citation type="submission" date="2019-07" db="EMBL/GenBank/DDBJ databases">
        <title>Insights of Desulfuromonas acetexigens electromicrobiology.</title>
        <authorList>
            <person name="Katuri K."/>
            <person name="Sapireddy V."/>
            <person name="Shaw D.R."/>
            <person name="Saikaly P."/>
        </authorList>
    </citation>
    <scope>NUCLEOTIDE SEQUENCE [LARGE SCALE GENOMIC DNA]</scope>
    <source>
        <strain evidence="3 4">2873</strain>
    </source>
</reference>
<dbReference type="Gene3D" id="3.30.1330.30">
    <property type="match status" value="1"/>
</dbReference>
<accession>A0A550JLG3</accession>
<sequence>MAEKRHMPKRTCLGCRQVMEQHDLVRYVLSPDGELLVDYRGRLPGRGAYTCLSRECLALAVQRRQFQRTFRRDALVVDPVVLNVALLAAIEGKIVNLLGMAKKSGVVLSGGKLVLDAMAVPGQVAVVMLAEDVSSGIADKIISSATYRQIPCWRLLDKERLGRMLGKEERSVVALKAGALAESVKTEMLRYKQMVGEI</sequence>
<name>A0A550JLG3_9BACT</name>
<dbReference type="InterPro" id="IPR004038">
    <property type="entry name" value="Ribosomal_eL8/eL30/eS12/Gad45"/>
</dbReference>
<dbReference type="InterPro" id="IPR037465">
    <property type="entry name" value="YlxR"/>
</dbReference>
<dbReference type="InterPro" id="IPR029064">
    <property type="entry name" value="Ribosomal_eL30-like_sf"/>
</dbReference>
<comment type="caution">
    <text evidence="3">The sequence shown here is derived from an EMBL/GenBank/DDBJ whole genome shotgun (WGS) entry which is preliminary data.</text>
</comment>
<feature type="domain" description="Ribosomal protein eL8/eL30/eS12/Gadd45" evidence="1">
    <location>
        <begin position="94"/>
        <end position="174"/>
    </location>
</feature>
<evidence type="ECO:0000259" key="2">
    <source>
        <dbReference type="Pfam" id="PF04296"/>
    </source>
</evidence>
<dbReference type="Gene3D" id="3.30.1230.10">
    <property type="entry name" value="YlxR-like"/>
    <property type="match status" value="1"/>
</dbReference>
<dbReference type="EMBL" id="VJVV01000001">
    <property type="protein sequence ID" value="TRO84065.1"/>
    <property type="molecule type" value="Genomic_DNA"/>
</dbReference>
<dbReference type="RefSeq" id="WP_092053211.1">
    <property type="nucleotide sequence ID" value="NZ_FOJJ01000001.1"/>
</dbReference>
<dbReference type="OrthoDB" id="9813251at2"/>
<gene>
    <name evidence="3" type="ORF">FL622_02475</name>
</gene>
<dbReference type="InterPro" id="IPR007393">
    <property type="entry name" value="YlxR_dom"/>
</dbReference>
<dbReference type="InterPro" id="IPR035931">
    <property type="entry name" value="YlxR-like_sf"/>
</dbReference>
<dbReference type="PANTHER" id="PTHR34215:SF1">
    <property type="entry name" value="YLXR DOMAIN-CONTAINING PROTEIN"/>
    <property type="match status" value="1"/>
</dbReference>
<keyword evidence="4" id="KW-1185">Reference proteome</keyword>
<dbReference type="AlphaFoldDB" id="A0A550JLG3"/>
<dbReference type="SUPFAM" id="SSF64376">
    <property type="entry name" value="YlxR-like"/>
    <property type="match status" value="1"/>
</dbReference>
<evidence type="ECO:0000313" key="4">
    <source>
        <dbReference type="Proteomes" id="UP000317155"/>
    </source>
</evidence>
<feature type="domain" description="YlxR" evidence="2">
    <location>
        <begin position="10"/>
        <end position="73"/>
    </location>
</feature>
<dbReference type="PANTHER" id="PTHR34215">
    <property type="entry name" value="BLL0784 PROTEIN"/>
    <property type="match status" value="1"/>
</dbReference>
<proteinExistence type="predicted"/>
<evidence type="ECO:0000259" key="1">
    <source>
        <dbReference type="Pfam" id="PF01248"/>
    </source>
</evidence>
<protein>
    <submittedName>
        <fullName evidence="3">DUF448 domain-containing protein</fullName>
    </submittedName>
</protein>
<dbReference type="Proteomes" id="UP000317155">
    <property type="component" value="Unassembled WGS sequence"/>
</dbReference>
<evidence type="ECO:0000313" key="3">
    <source>
        <dbReference type="EMBL" id="TRO84065.1"/>
    </source>
</evidence>